<keyword evidence="1" id="KW-0762">Sugar transport</keyword>
<dbReference type="InterPro" id="IPR006311">
    <property type="entry name" value="TAT_signal"/>
</dbReference>
<gene>
    <name evidence="1" type="ORF">JOF53_001315</name>
</gene>
<dbReference type="RefSeq" id="WP_086788584.1">
    <property type="nucleotide sequence ID" value="NZ_JAGIOO010000001.1"/>
</dbReference>
<protein>
    <submittedName>
        <fullName evidence="1">Multiple sugar transport system substrate-binding protein</fullName>
    </submittedName>
</protein>
<dbReference type="InterPro" id="IPR006059">
    <property type="entry name" value="SBP"/>
</dbReference>
<dbReference type="PANTHER" id="PTHR43649:SF14">
    <property type="entry name" value="BLR3389 PROTEIN"/>
    <property type="match status" value="1"/>
</dbReference>
<organism evidence="1 2">
    <name type="scientific">Crossiella equi</name>
    <dbReference type="NCBI Taxonomy" id="130796"/>
    <lineage>
        <taxon>Bacteria</taxon>
        <taxon>Bacillati</taxon>
        <taxon>Actinomycetota</taxon>
        <taxon>Actinomycetes</taxon>
        <taxon>Pseudonocardiales</taxon>
        <taxon>Pseudonocardiaceae</taxon>
        <taxon>Crossiella</taxon>
    </lineage>
</organism>
<dbReference type="PROSITE" id="PS51318">
    <property type="entry name" value="TAT"/>
    <property type="match status" value="1"/>
</dbReference>
<keyword evidence="2" id="KW-1185">Reference proteome</keyword>
<accession>A0ABS5A781</accession>
<dbReference type="Gene3D" id="3.40.190.10">
    <property type="entry name" value="Periplasmic binding protein-like II"/>
    <property type="match status" value="2"/>
</dbReference>
<dbReference type="Pfam" id="PF01547">
    <property type="entry name" value="SBP_bac_1"/>
    <property type="match status" value="1"/>
</dbReference>
<evidence type="ECO:0000313" key="1">
    <source>
        <dbReference type="EMBL" id="MBP2472443.1"/>
    </source>
</evidence>
<sequence length="426" mass="46163">MNEFSRRNFLLGVGALGGAAVLGGCATSASSGGPVAQTGGAVTIQSNLSASAAKTAIEALAKGFGETRKGSATVNTVASETFRTQLPSYLTSATPPDTYTWYPGSILTGYSRKGLLLDVGDVWQTMGEYAPSFRTLSDDGTGKLVFVPTSYYWWGCFYRKSNFAKWGVTPPNTWSEFQALCETLRGKGVEPIGLGAGGGTQWTSSAWFDYLNIRINGAPFHRELLAGRHRFDDQRVVKVFDTWKTVLPHFDPRGTAISFQDATTSLLQGRTGMMLIGTFFADSAPKDALDDIDFFQFPILDPAVPVAEEGPTDGFFASSRTPRQDQVKEFLKYAATAPAQELYIRNSSGTILPTHPSAKDSGTPLVAKGRAMLREAKEITQFFNRDSSDALQPTADNALIRFIQRPHEIGSILTEWQAAAAKVWAS</sequence>
<keyword evidence="1" id="KW-0813">Transport</keyword>
<dbReference type="EMBL" id="JAGIOO010000001">
    <property type="protein sequence ID" value="MBP2472443.1"/>
    <property type="molecule type" value="Genomic_DNA"/>
</dbReference>
<proteinExistence type="predicted"/>
<reference evidence="1 2" key="1">
    <citation type="submission" date="2021-03" db="EMBL/GenBank/DDBJ databases">
        <title>Sequencing the genomes of 1000 actinobacteria strains.</title>
        <authorList>
            <person name="Klenk H.-P."/>
        </authorList>
    </citation>
    <scope>NUCLEOTIDE SEQUENCE [LARGE SCALE GENOMIC DNA]</scope>
    <source>
        <strain evidence="1 2">DSM 44580</strain>
    </source>
</reference>
<dbReference type="PROSITE" id="PS51257">
    <property type="entry name" value="PROKAR_LIPOPROTEIN"/>
    <property type="match status" value="1"/>
</dbReference>
<dbReference type="Proteomes" id="UP001519363">
    <property type="component" value="Unassembled WGS sequence"/>
</dbReference>
<dbReference type="PANTHER" id="PTHR43649">
    <property type="entry name" value="ARABINOSE-BINDING PROTEIN-RELATED"/>
    <property type="match status" value="1"/>
</dbReference>
<name>A0ABS5A781_9PSEU</name>
<dbReference type="InterPro" id="IPR050490">
    <property type="entry name" value="Bact_solute-bd_prot1"/>
</dbReference>
<dbReference type="SUPFAM" id="SSF53850">
    <property type="entry name" value="Periplasmic binding protein-like II"/>
    <property type="match status" value="1"/>
</dbReference>
<evidence type="ECO:0000313" key="2">
    <source>
        <dbReference type="Proteomes" id="UP001519363"/>
    </source>
</evidence>
<comment type="caution">
    <text evidence="1">The sequence shown here is derived from an EMBL/GenBank/DDBJ whole genome shotgun (WGS) entry which is preliminary data.</text>
</comment>